<keyword evidence="4" id="KW-1003">Cell membrane</keyword>
<dbReference type="NCBIfam" id="TIGR01727">
    <property type="entry name" value="oligo_HPY"/>
    <property type="match status" value="1"/>
</dbReference>
<dbReference type="PROSITE" id="PS50893">
    <property type="entry name" value="ABC_TRANSPORTER_2"/>
    <property type="match status" value="1"/>
</dbReference>
<evidence type="ECO:0000256" key="4">
    <source>
        <dbReference type="ARBA" id="ARBA00022475"/>
    </source>
</evidence>
<dbReference type="HOGENOM" id="CLU_000604_1_23_9"/>
<dbReference type="InterPro" id="IPR003439">
    <property type="entry name" value="ABC_transporter-like_ATP-bd"/>
</dbReference>
<evidence type="ECO:0000256" key="3">
    <source>
        <dbReference type="ARBA" id="ARBA00022448"/>
    </source>
</evidence>
<keyword evidence="5" id="KW-0547">Nucleotide-binding</keyword>
<dbReference type="GO" id="GO:0005886">
    <property type="term" value="C:plasma membrane"/>
    <property type="evidence" value="ECO:0007669"/>
    <property type="project" value="UniProtKB-SubCell"/>
</dbReference>
<gene>
    <name evidence="9" type="ORF">CLOBOL_00776</name>
</gene>
<evidence type="ECO:0000256" key="5">
    <source>
        <dbReference type="ARBA" id="ARBA00022741"/>
    </source>
</evidence>
<evidence type="ECO:0000313" key="9">
    <source>
        <dbReference type="EMBL" id="EDP18842.1"/>
    </source>
</evidence>
<reference evidence="9 10" key="2">
    <citation type="submission" date="2007-09" db="EMBL/GenBank/DDBJ databases">
        <title>Draft genome sequence of Clostridium bolteae (ATCC BAA-613).</title>
        <authorList>
            <person name="Sudarsanam P."/>
            <person name="Ley R."/>
            <person name="Guruge J."/>
            <person name="Turnbaugh P.J."/>
            <person name="Mahowald M."/>
            <person name="Liep D."/>
            <person name="Gordon J."/>
        </authorList>
    </citation>
    <scope>NUCLEOTIDE SEQUENCE [LARGE SCALE GENOMIC DNA]</scope>
    <source>
        <strain evidence="10">ATCC BAA-613 / DSM 15670 / CCUG 46953 / JCM 12243 / WAL 16351</strain>
    </source>
</reference>
<name>A8RIT1_ENTBW</name>
<dbReference type="GO" id="GO:0015833">
    <property type="term" value="P:peptide transport"/>
    <property type="evidence" value="ECO:0007669"/>
    <property type="project" value="InterPro"/>
</dbReference>
<dbReference type="PANTHER" id="PTHR43297">
    <property type="entry name" value="OLIGOPEPTIDE TRANSPORT ATP-BINDING PROTEIN APPD"/>
    <property type="match status" value="1"/>
</dbReference>
<dbReference type="eggNOG" id="COG0444">
    <property type="taxonomic scope" value="Bacteria"/>
</dbReference>
<dbReference type="SUPFAM" id="SSF52540">
    <property type="entry name" value="P-loop containing nucleoside triphosphate hydrolases"/>
    <property type="match status" value="1"/>
</dbReference>
<dbReference type="AlphaFoldDB" id="A8RIT1"/>
<accession>A8RIT1</accession>
<dbReference type="PROSITE" id="PS00211">
    <property type="entry name" value="ABC_TRANSPORTER_1"/>
    <property type="match status" value="1"/>
</dbReference>
<evidence type="ECO:0000256" key="2">
    <source>
        <dbReference type="ARBA" id="ARBA00005417"/>
    </source>
</evidence>
<dbReference type="InterPro" id="IPR017871">
    <property type="entry name" value="ABC_transporter-like_CS"/>
</dbReference>
<dbReference type="Pfam" id="PF08352">
    <property type="entry name" value="oligo_HPY"/>
    <property type="match status" value="1"/>
</dbReference>
<comment type="subcellular location">
    <subcellularLocation>
        <location evidence="1">Cell membrane</location>
        <topology evidence="1">Peripheral membrane protein</topology>
    </subcellularLocation>
</comment>
<comment type="caution">
    <text evidence="9">The sequence shown here is derived from an EMBL/GenBank/DDBJ whole genome shotgun (WGS) entry which is preliminary data.</text>
</comment>
<dbReference type="SMART" id="SM00382">
    <property type="entry name" value="AAA"/>
    <property type="match status" value="1"/>
</dbReference>
<dbReference type="InterPro" id="IPR013563">
    <property type="entry name" value="Oligopep_ABC_C"/>
</dbReference>
<evidence type="ECO:0000256" key="7">
    <source>
        <dbReference type="ARBA" id="ARBA00023136"/>
    </source>
</evidence>
<evidence type="ECO:0000259" key="8">
    <source>
        <dbReference type="PROSITE" id="PS50893"/>
    </source>
</evidence>
<dbReference type="CDD" id="cd03257">
    <property type="entry name" value="ABC_NikE_OppD_transporters"/>
    <property type="match status" value="1"/>
</dbReference>
<dbReference type="EMBL" id="ABCC02000010">
    <property type="protein sequence ID" value="EDP18842.1"/>
    <property type="molecule type" value="Genomic_DNA"/>
</dbReference>
<dbReference type="Pfam" id="PF00005">
    <property type="entry name" value="ABC_tran"/>
    <property type="match status" value="1"/>
</dbReference>
<dbReference type="Proteomes" id="UP000005396">
    <property type="component" value="Unassembled WGS sequence"/>
</dbReference>
<keyword evidence="6" id="KW-0067">ATP-binding</keyword>
<evidence type="ECO:0000256" key="1">
    <source>
        <dbReference type="ARBA" id="ARBA00004202"/>
    </source>
</evidence>
<dbReference type="InterPro" id="IPR050388">
    <property type="entry name" value="ABC_Ni/Peptide_Import"/>
</dbReference>
<dbReference type="GO" id="GO:0005524">
    <property type="term" value="F:ATP binding"/>
    <property type="evidence" value="ECO:0007669"/>
    <property type="project" value="UniProtKB-KW"/>
</dbReference>
<evidence type="ECO:0000256" key="6">
    <source>
        <dbReference type="ARBA" id="ARBA00022840"/>
    </source>
</evidence>
<protein>
    <recommendedName>
        <fullName evidence="8">ABC transporter domain-containing protein</fullName>
    </recommendedName>
</protein>
<dbReference type="PANTHER" id="PTHR43297:SF2">
    <property type="entry name" value="DIPEPTIDE TRANSPORT ATP-BINDING PROTEIN DPPD"/>
    <property type="match status" value="1"/>
</dbReference>
<comment type="similarity">
    <text evidence="2">Belongs to the ABC transporter superfamily.</text>
</comment>
<reference evidence="9 10" key="1">
    <citation type="submission" date="2007-08" db="EMBL/GenBank/DDBJ databases">
        <authorList>
            <person name="Fulton L."/>
            <person name="Clifton S."/>
            <person name="Fulton B."/>
            <person name="Xu J."/>
            <person name="Minx P."/>
            <person name="Pepin K.H."/>
            <person name="Johnson M."/>
            <person name="Thiruvilangam P."/>
            <person name="Bhonagiri V."/>
            <person name="Nash W.E."/>
            <person name="Mardis E.R."/>
            <person name="Wilson R.K."/>
        </authorList>
    </citation>
    <scope>NUCLEOTIDE SEQUENCE [LARGE SCALE GENOMIC DNA]</scope>
    <source>
        <strain evidence="10">ATCC BAA-613 / DSM 15670 / CCUG 46953 / JCM 12243 / WAL 16351</strain>
    </source>
</reference>
<dbReference type="FunFam" id="3.40.50.300:FF:000016">
    <property type="entry name" value="Oligopeptide ABC transporter ATP-binding component"/>
    <property type="match status" value="1"/>
</dbReference>
<dbReference type="GO" id="GO:0016887">
    <property type="term" value="F:ATP hydrolysis activity"/>
    <property type="evidence" value="ECO:0007669"/>
    <property type="project" value="InterPro"/>
</dbReference>
<keyword evidence="7" id="KW-0472">Membrane</keyword>
<dbReference type="InterPro" id="IPR027417">
    <property type="entry name" value="P-loop_NTPase"/>
</dbReference>
<sequence length="338" mass="37136">MIVREPLKGEKDMSENLLEIKDLSIEFRTYDGVVKAINHMSFDVPKGKTVGLVGETGAGKTTTALSVMGLVPNPPGVITSGSILFEGTDLLKLNESAMCQYRGKKIGMIFQNPMTSLNPVYTVGHQISDVIKQHQNVDQKEAWKRAGDMLEIVGIPRERLTNYPHEFSGGMKQRVCIAMGLSCNPQLLIADEPTTALDVTIQAQILELMKGLKEKYKTSTIFITHALGVVAEIADYVVVVYAGCVIEKGTIQEVFEQPSHPYTQGLFGCLPDIESEESAMLHVIRGSMPDPMDLPAGCKFCPRCDKAMDICRTTDPKDMSIGGEHTVKCHLYGKEELV</sequence>
<dbReference type="InterPro" id="IPR003593">
    <property type="entry name" value="AAA+_ATPase"/>
</dbReference>
<proteinExistence type="inferred from homology"/>
<dbReference type="PaxDb" id="411902-CLOBOL_00776"/>
<evidence type="ECO:0000313" key="10">
    <source>
        <dbReference type="Proteomes" id="UP000005396"/>
    </source>
</evidence>
<keyword evidence="3" id="KW-0813">Transport</keyword>
<dbReference type="Gene3D" id="3.40.50.300">
    <property type="entry name" value="P-loop containing nucleotide triphosphate hydrolases"/>
    <property type="match status" value="1"/>
</dbReference>
<organism evidence="9 10">
    <name type="scientific">Enterocloster bolteae (strain ATCC BAA-613 / DSM 15670 / CCUG 46953 / JCM 12243 / WAL 16351)</name>
    <name type="common">Clostridium bolteae</name>
    <dbReference type="NCBI Taxonomy" id="411902"/>
    <lineage>
        <taxon>Bacteria</taxon>
        <taxon>Bacillati</taxon>
        <taxon>Bacillota</taxon>
        <taxon>Clostridia</taxon>
        <taxon>Lachnospirales</taxon>
        <taxon>Lachnospiraceae</taxon>
        <taxon>Enterocloster</taxon>
    </lineage>
</organism>
<feature type="domain" description="ABC transporter" evidence="8">
    <location>
        <begin position="18"/>
        <end position="267"/>
    </location>
</feature>